<dbReference type="PATRIC" id="fig|472175.3.peg.220"/>
<name>A0A084U8B2_9HYPH</name>
<dbReference type="RefSeq" id="WP_051913628.1">
    <property type="nucleotide sequence ID" value="NZ_JMQM01000001.1"/>
</dbReference>
<accession>A0A084U8B2</accession>
<evidence type="ECO:0000256" key="1">
    <source>
        <dbReference type="SAM" id="MobiDB-lite"/>
    </source>
</evidence>
<comment type="caution">
    <text evidence="3">The sequence shown here is derived from an EMBL/GenBank/DDBJ whole genome shotgun (WGS) entry which is preliminary data.</text>
</comment>
<reference evidence="3 4" key="1">
    <citation type="submission" date="2014-05" db="EMBL/GenBank/DDBJ databases">
        <title>Draft Genome Sequence of Nitratireductor basaltis Strain UMTGB225, A Marine Bacterium Isolated from Green Barrel Tunicate.</title>
        <authorList>
            <person name="Gan H.Y."/>
        </authorList>
    </citation>
    <scope>NUCLEOTIDE SEQUENCE [LARGE SCALE GENOMIC DNA]</scope>
    <source>
        <strain evidence="3 4">UMTGB225</strain>
    </source>
</reference>
<dbReference type="EMBL" id="JMQM01000001">
    <property type="protein sequence ID" value="KFB09198.1"/>
    <property type="molecule type" value="Genomic_DNA"/>
</dbReference>
<keyword evidence="2" id="KW-0812">Transmembrane</keyword>
<dbReference type="Proteomes" id="UP000053675">
    <property type="component" value="Unassembled WGS sequence"/>
</dbReference>
<keyword evidence="2" id="KW-0472">Membrane</keyword>
<feature type="transmembrane region" description="Helical" evidence="2">
    <location>
        <begin position="47"/>
        <end position="68"/>
    </location>
</feature>
<gene>
    <name evidence="3" type="ORF">EL18_00213</name>
</gene>
<evidence type="ECO:0008006" key="5">
    <source>
        <dbReference type="Google" id="ProtNLM"/>
    </source>
</evidence>
<evidence type="ECO:0000256" key="2">
    <source>
        <dbReference type="SAM" id="Phobius"/>
    </source>
</evidence>
<dbReference type="STRING" id="472175.EL18_00213"/>
<dbReference type="eggNOG" id="ENOG5033K4I">
    <property type="taxonomic scope" value="Bacteria"/>
</dbReference>
<evidence type="ECO:0000313" key="4">
    <source>
        <dbReference type="Proteomes" id="UP000053675"/>
    </source>
</evidence>
<evidence type="ECO:0000313" key="3">
    <source>
        <dbReference type="EMBL" id="KFB09198.1"/>
    </source>
</evidence>
<proteinExistence type="predicted"/>
<sequence length="198" mass="21567">MNQKLAGLVLPDETPVEDDPAPQATEAAPVARSWLRDRIARKGTSDLAFAFGGLGLALTCALFPWYIFFNQEKFGIRPLQFEGRNDLTAIKGEAPDLTGMRLPLSMDAPGLDFLATGNVPDEPVVPAKLSRQPFPGDAITFRLVHAAHGRAMIEDDAGFWIVQRGSKLPDGSKVSSIERRGDEWVLVTSSNKEIPLTP</sequence>
<dbReference type="OrthoDB" id="7926359at2"/>
<protein>
    <recommendedName>
        <fullName evidence="5">Flagella related protein</fullName>
    </recommendedName>
</protein>
<feature type="region of interest" description="Disordered" evidence="1">
    <location>
        <begin position="1"/>
        <end position="28"/>
    </location>
</feature>
<keyword evidence="2" id="KW-1133">Transmembrane helix</keyword>
<dbReference type="AlphaFoldDB" id="A0A084U8B2"/>
<organism evidence="3 4">
    <name type="scientific">Nitratireductor basaltis</name>
    <dbReference type="NCBI Taxonomy" id="472175"/>
    <lineage>
        <taxon>Bacteria</taxon>
        <taxon>Pseudomonadati</taxon>
        <taxon>Pseudomonadota</taxon>
        <taxon>Alphaproteobacteria</taxon>
        <taxon>Hyphomicrobiales</taxon>
        <taxon>Phyllobacteriaceae</taxon>
        <taxon>Nitratireductor</taxon>
    </lineage>
</organism>
<keyword evidence="4" id="KW-1185">Reference proteome</keyword>